<evidence type="ECO:0000259" key="3">
    <source>
        <dbReference type="Pfam" id="PF00884"/>
    </source>
</evidence>
<dbReference type="Proteomes" id="UP000478493">
    <property type="component" value="Unassembled WGS sequence"/>
</dbReference>
<feature type="domain" description="Sulfatase N-terminal" evidence="3">
    <location>
        <begin position="179"/>
        <end position="254"/>
    </location>
</feature>
<sequence length="299" mass="32843">MKNVYLLVCMVLFVGCTSSDSIVVKPNLLVIMADSLSYVDIGVYGQDSVSTTPNIDKLAQEGVCFTHGYSVSSNSVSGQYALMTGKCPWKKAVEEETITLPEMMKKVGYKTAAIGSWHSEVEQMAEESARQMGFDYSGGEVDMNLPDCSIYEAMNLISQFKKEPFFLYYGLGGTAVSSTHEEIDEYIGKLLSCLADREMLDNTLIVFSSYRSSVDDNNHVPFFVYWKGKISPVVSDALVSPVDLIASLGKLVGVSVPEGLDSHEYVNAFMGKSLEAREDLVLEVQGEMRRISANSNGRT</sequence>
<dbReference type="Pfam" id="PF00884">
    <property type="entry name" value="Sulfatase"/>
    <property type="match status" value="2"/>
</dbReference>
<keyword evidence="4" id="KW-0378">Hydrolase</keyword>
<dbReference type="EMBL" id="VWGP01000004">
    <property type="protein sequence ID" value="KAA4539839.1"/>
    <property type="molecule type" value="Genomic_DNA"/>
</dbReference>
<dbReference type="Gene3D" id="3.40.720.10">
    <property type="entry name" value="Alkaline Phosphatase, subunit A"/>
    <property type="match status" value="2"/>
</dbReference>
<feature type="modified residue" description="3-oxoalanine (Ser)" evidence="1">
    <location>
        <position position="75"/>
    </location>
</feature>
<dbReference type="InterPro" id="IPR017850">
    <property type="entry name" value="Alkaline_phosphatase_core_sf"/>
</dbReference>
<feature type="domain" description="Sulfatase N-terminal" evidence="3">
    <location>
        <begin position="26"/>
        <end position="173"/>
    </location>
</feature>
<dbReference type="RefSeq" id="WP_004303649.1">
    <property type="nucleotide sequence ID" value="NZ_CABKQC010000002.1"/>
</dbReference>
<evidence type="ECO:0000313" key="5">
    <source>
        <dbReference type="Proteomes" id="UP000478493"/>
    </source>
</evidence>
<dbReference type="InterPro" id="IPR000917">
    <property type="entry name" value="Sulfatase_N"/>
</dbReference>
<accession>A0A5M5M9X4</accession>
<feature type="chain" id="PRO_5030133567" evidence="2">
    <location>
        <begin position="22"/>
        <end position="299"/>
    </location>
</feature>
<keyword evidence="4" id="KW-0808">Transferase</keyword>
<dbReference type="GO" id="GO:0016787">
    <property type="term" value="F:hydrolase activity"/>
    <property type="evidence" value="ECO:0007669"/>
    <property type="project" value="UniProtKB-KW"/>
</dbReference>
<organism evidence="4 5">
    <name type="scientific">Bacteroides ovatus</name>
    <dbReference type="NCBI Taxonomy" id="28116"/>
    <lineage>
        <taxon>Bacteria</taxon>
        <taxon>Pseudomonadati</taxon>
        <taxon>Bacteroidota</taxon>
        <taxon>Bacteroidia</taxon>
        <taxon>Bacteroidales</taxon>
        <taxon>Bacteroidaceae</taxon>
        <taxon>Bacteroides</taxon>
    </lineage>
</organism>
<dbReference type="AlphaFoldDB" id="A0A5M5M9X4"/>
<dbReference type="SUPFAM" id="SSF53649">
    <property type="entry name" value="Alkaline phosphatase-like"/>
    <property type="match status" value="1"/>
</dbReference>
<gene>
    <name evidence="4" type="ORF">F3B85_07575</name>
</gene>
<comment type="caution">
    <text evidence="4">The sequence shown here is derived from an EMBL/GenBank/DDBJ whole genome shotgun (WGS) entry which is preliminary data.</text>
</comment>
<comment type="PTM">
    <text evidence="1">The conversion to 3-oxoalanine (also known as C-formylglycine, FGly), of a serine or cysteine residue in prokaryotes and of a cysteine residue in eukaryotes, is critical for catalytic activity.</text>
</comment>
<dbReference type="PANTHER" id="PTHR43751">
    <property type="entry name" value="SULFATASE"/>
    <property type="match status" value="1"/>
</dbReference>
<dbReference type="GO" id="GO:0016740">
    <property type="term" value="F:transferase activity"/>
    <property type="evidence" value="ECO:0007669"/>
    <property type="project" value="UniProtKB-KW"/>
</dbReference>
<evidence type="ECO:0000256" key="2">
    <source>
        <dbReference type="SAM" id="SignalP"/>
    </source>
</evidence>
<evidence type="ECO:0000313" key="4">
    <source>
        <dbReference type="EMBL" id="KAA4539839.1"/>
    </source>
</evidence>
<feature type="signal peptide" evidence="2">
    <location>
        <begin position="1"/>
        <end position="21"/>
    </location>
</feature>
<keyword evidence="2" id="KW-0732">Signal</keyword>
<dbReference type="InterPro" id="IPR052701">
    <property type="entry name" value="GAG_Ulvan_Degrading_Sulfatases"/>
</dbReference>
<protein>
    <submittedName>
        <fullName evidence="4">Sulfatase-like hydrolase/transferase</fullName>
    </submittedName>
</protein>
<name>A0A5M5M9X4_BACOV</name>
<dbReference type="PANTHER" id="PTHR43751:SF3">
    <property type="entry name" value="SULFATASE N-TERMINAL DOMAIN-CONTAINING PROTEIN"/>
    <property type="match status" value="1"/>
</dbReference>
<evidence type="ECO:0000256" key="1">
    <source>
        <dbReference type="PIRSR" id="PIRSR600917-52"/>
    </source>
</evidence>
<dbReference type="PROSITE" id="PS51257">
    <property type="entry name" value="PROKAR_LIPOPROTEIN"/>
    <property type="match status" value="1"/>
</dbReference>
<reference evidence="4 5" key="1">
    <citation type="journal article" date="2019" name="Nat. Med.">
        <title>A library of human gut bacterial isolates paired with longitudinal multiomics data enables mechanistic microbiome research.</title>
        <authorList>
            <person name="Poyet M."/>
            <person name="Groussin M."/>
            <person name="Gibbons S.M."/>
            <person name="Avila-Pacheco J."/>
            <person name="Jiang X."/>
            <person name="Kearney S.M."/>
            <person name="Perrotta A.R."/>
            <person name="Berdy B."/>
            <person name="Zhao S."/>
            <person name="Lieberman T.D."/>
            <person name="Swanson P.K."/>
            <person name="Smith M."/>
            <person name="Roesemann S."/>
            <person name="Alexander J.E."/>
            <person name="Rich S.A."/>
            <person name="Livny J."/>
            <person name="Vlamakis H."/>
            <person name="Clish C."/>
            <person name="Bullock K."/>
            <person name="Deik A."/>
            <person name="Scott J."/>
            <person name="Pierce K.A."/>
            <person name="Xavier R.J."/>
            <person name="Alm E.J."/>
        </authorList>
    </citation>
    <scope>NUCLEOTIDE SEQUENCE [LARGE SCALE GENOMIC DNA]</scope>
    <source>
        <strain evidence="4 5">BIOML-A41</strain>
    </source>
</reference>
<proteinExistence type="predicted"/>